<feature type="domain" description="HTH luxR-type" evidence="4">
    <location>
        <begin position="135"/>
        <end position="200"/>
    </location>
</feature>
<evidence type="ECO:0000313" key="7">
    <source>
        <dbReference type="Proteomes" id="UP000502706"/>
    </source>
</evidence>
<organism evidence="6 7">
    <name type="scientific">Rubrobacter marinus</name>
    <dbReference type="NCBI Taxonomy" id="2653852"/>
    <lineage>
        <taxon>Bacteria</taxon>
        <taxon>Bacillati</taxon>
        <taxon>Actinomycetota</taxon>
        <taxon>Rubrobacteria</taxon>
        <taxon>Rubrobacterales</taxon>
        <taxon>Rubrobacteraceae</taxon>
        <taxon>Rubrobacter</taxon>
    </lineage>
</organism>
<dbReference type="InterPro" id="IPR000792">
    <property type="entry name" value="Tscrpt_reg_LuxR_C"/>
</dbReference>
<dbReference type="InterPro" id="IPR011006">
    <property type="entry name" value="CheY-like_superfamily"/>
</dbReference>
<dbReference type="RefSeq" id="WP_166397003.1">
    <property type="nucleotide sequence ID" value="NZ_CP045121.1"/>
</dbReference>
<dbReference type="Proteomes" id="UP000502706">
    <property type="component" value="Chromosome"/>
</dbReference>
<evidence type="ECO:0000313" key="6">
    <source>
        <dbReference type="EMBL" id="QIN79339.1"/>
    </source>
</evidence>
<dbReference type="PROSITE" id="PS00622">
    <property type="entry name" value="HTH_LUXR_1"/>
    <property type="match status" value="1"/>
</dbReference>
<keyword evidence="1 3" id="KW-0597">Phosphoprotein</keyword>
<dbReference type="InterPro" id="IPR016032">
    <property type="entry name" value="Sig_transdc_resp-reg_C-effctor"/>
</dbReference>
<dbReference type="Pfam" id="PF00072">
    <property type="entry name" value="Response_reg"/>
    <property type="match status" value="1"/>
</dbReference>
<feature type="modified residue" description="4-aspartylphosphate" evidence="3">
    <location>
        <position position="51"/>
    </location>
</feature>
<dbReference type="InterPro" id="IPR039420">
    <property type="entry name" value="WalR-like"/>
</dbReference>
<evidence type="ECO:0000259" key="4">
    <source>
        <dbReference type="PROSITE" id="PS50043"/>
    </source>
</evidence>
<dbReference type="CDD" id="cd17535">
    <property type="entry name" value="REC_NarL-like"/>
    <property type="match status" value="1"/>
</dbReference>
<proteinExistence type="predicted"/>
<dbReference type="SUPFAM" id="SSF52172">
    <property type="entry name" value="CheY-like"/>
    <property type="match status" value="1"/>
</dbReference>
<protein>
    <submittedName>
        <fullName evidence="6">Response regulator</fullName>
    </submittedName>
</protein>
<dbReference type="InterPro" id="IPR001789">
    <property type="entry name" value="Sig_transdc_resp-reg_receiver"/>
</dbReference>
<evidence type="ECO:0000259" key="5">
    <source>
        <dbReference type="PROSITE" id="PS50110"/>
    </source>
</evidence>
<feature type="domain" description="Response regulatory" evidence="5">
    <location>
        <begin position="1"/>
        <end position="116"/>
    </location>
</feature>
<evidence type="ECO:0000256" key="2">
    <source>
        <dbReference type="ARBA" id="ARBA00023125"/>
    </source>
</evidence>
<dbReference type="EMBL" id="CP045121">
    <property type="protein sequence ID" value="QIN79339.1"/>
    <property type="molecule type" value="Genomic_DNA"/>
</dbReference>
<dbReference type="GO" id="GO:0006355">
    <property type="term" value="P:regulation of DNA-templated transcription"/>
    <property type="evidence" value="ECO:0007669"/>
    <property type="project" value="InterPro"/>
</dbReference>
<evidence type="ECO:0000256" key="1">
    <source>
        <dbReference type="ARBA" id="ARBA00022553"/>
    </source>
</evidence>
<dbReference type="PANTHER" id="PTHR43214:SF42">
    <property type="entry name" value="TRANSCRIPTIONAL REGULATORY PROTEIN DESR"/>
    <property type="match status" value="1"/>
</dbReference>
<dbReference type="CDD" id="cd06170">
    <property type="entry name" value="LuxR_C_like"/>
    <property type="match status" value="1"/>
</dbReference>
<dbReference type="KEGG" id="rmar:GBA65_13385"/>
<dbReference type="AlphaFoldDB" id="A0A6G8PYN9"/>
<dbReference type="GO" id="GO:0003677">
    <property type="term" value="F:DNA binding"/>
    <property type="evidence" value="ECO:0007669"/>
    <property type="project" value="UniProtKB-KW"/>
</dbReference>
<dbReference type="Pfam" id="PF00196">
    <property type="entry name" value="GerE"/>
    <property type="match status" value="1"/>
</dbReference>
<dbReference type="PROSITE" id="PS50110">
    <property type="entry name" value="RESPONSE_REGULATORY"/>
    <property type="match status" value="1"/>
</dbReference>
<keyword evidence="7" id="KW-1185">Reference proteome</keyword>
<gene>
    <name evidence="6" type="ORF">GBA65_13385</name>
</gene>
<dbReference type="Gene3D" id="3.40.50.2300">
    <property type="match status" value="1"/>
</dbReference>
<dbReference type="InterPro" id="IPR058245">
    <property type="entry name" value="NreC/VraR/RcsB-like_REC"/>
</dbReference>
<accession>A0A6G8PYN9</accession>
<keyword evidence="2" id="KW-0238">DNA-binding</keyword>
<dbReference type="PROSITE" id="PS50043">
    <property type="entry name" value="HTH_LUXR_2"/>
    <property type="match status" value="1"/>
</dbReference>
<dbReference type="SUPFAM" id="SSF46894">
    <property type="entry name" value="C-terminal effector domain of the bipartite response regulators"/>
    <property type="match status" value="1"/>
</dbReference>
<sequence>MLLADDHAMVREGMAEMLSLNEDVEVVAQAGNGREAVALAKETAPDVVILDVEMPVMGAQAATTHLLRLSPAPKIVVVTVFADRRLVRELLGLGASAFLTKGASSQDLISTVRSVARGTPGNVIVSVPREDYDAEGPAESELSGREAEVLRMVARGAGNKEVAQSLHVSETTVKRHLSNIYDKLGVRTRGEAVSKAVSEGWISSWDISRDD</sequence>
<dbReference type="SMART" id="SM00448">
    <property type="entry name" value="REC"/>
    <property type="match status" value="1"/>
</dbReference>
<reference evidence="6 7" key="1">
    <citation type="submission" date="2019-10" db="EMBL/GenBank/DDBJ databases">
        <title>Rubrobacter sp nov SCSIO 52915 isolated from a deep-sea sediment in the South China Sea.</title>
        <authorList>
            <person name="Chen R.W."/>
        </authorList>
    </citation>
    <scope>NUCLEOTIDE SEQUENCE [LARGE SCALE GENOMIC DNA]</scope>
    <source>
        <strain evidence="6 7">SCSIO 52915</strain>
    </source>
</reference>
<dbReference type="SMART" id="SM00421">
    <property type="entry name" value="HTH_LUXR"/>
    <property type="match status" value="1"/>
</dbReference>
<name>A0A6G8PYN9_9ACTN</name>
<dbReference type="GO" id="GO:0000160">
    <property type="term" value="P:phosphorelay signal transduction system"/>
    <property type="evidence" value="ECO:0007669"/>
    <property type="project" value="InterPro"/>
</dbReference>
<dbReference type="PRINTS" id="PR00038">
    <property type="entry name" value="HTHLUXR"/>
</dbReference>
<dbReference type="PANTHER" id="PTHR43214">
    <property type="entry name" value="TWO-COMPONENT RESPONSE REGULATOR"/>
    <property type="match status" value="1"/>
</dbReference>
<evidence type="ECO:0000256" key="3">
    <source>
        <dbReference type="PROSITE-ProRule" id="PRU00169"/>
    </source>
</evidence>